<evidence type="ECO:0000256" key="2">
    <source>
        <dbReference type="ARBA" id="ARBA00022649"/>
    </source>
</evidence>
<evidence type="ECO:0000256" key="5">
    <source>
        <dbReference type="ARBA" id="ARBA00022801"/>
    </source>
</evidence>
<dbReference type="InterPro" id="IPR038570">
    <property type="entry name" value="HicA_sf"/>
</dbReference>
<organism evidence="8 9">
    <name type="scientific">Candidatus Kaiserbacteria bacterium RIFCSPLOWO2_01_FULL_54_24</name>
    <dbReference type="NCBI Taxonomy" id="1798515"/>
    <lineage>
        <taxon>Bacteria</taxon>
        <taxon>Candidatus Kaiseribacteriota</taxon>
    </lineage>
</organism>
<accession>A0A1F6EUV1</accession>
<dbReference type="SUPFAM" id="SSF54786">
    <property type="entry name" value="YcfA/nrd intein domain"/>
    <property type="match status" value="1"/>
</dbReference>
<dbReference type="STRING" id="1798515.A3B35_01265"/>
<keyword evidence="4" id="KW-0255">Endonuclease</keyword>
<evidence type="ECO:0000256" key="6">
    <source>
        <dbReference type="ARBA" id="ARBA00022884"/>
    </source>
</evidence>
<dbReference type="Gene3D" id="3.30.920.30">
    <property type="entry name" value="Hypothetical protein"/>
    <property type="match status" value="1"/>
</dbReference>
<comment type="similarity">
    <text evidence="1">Belongs to the HicA mRNA interferase family.</text>
</comment>
<evidence type="ECO:0000313" key="9">
    <source>
        <dbReference type="Proteomes" id="UP000177215"/>
    </source>
</evidence>
<dbReference type="Pfam" id="PF07927">
    <property type="entry name" value="HicA_toxin"/>
    <property type="match status" value="1"/>
</dbReference>
<dbReference type="EMBL" id="MFMC01000018">
    <property type="protein sequence ID" value="OGG77396.1"/>
    <property type="molecule type" value="Genomic_DNA"/>
</dbReference>
<keyword evidence="2" id="KW-1277">Toxin-antitoxin system</keyword>
<evidence type="ECO:0000256" key="4">
    <source>
        <dbReference type="ARBA" id="ARBA00022759"/>
    </source>
</evidence>
<evidence type="ECO:0000256" key="3">
    <source>
        <dbReference type="ARBA" id="ARBA00022722"/>
    </source>
</evidence>
<dbReference type="GO" id="GO:0016787">
    <property type="term" value="F:hydrolase activity"/>
    <property type="evidence" value="ECO:0007669"/>
    <property type="project" value="UniProtKB-KW"/>
</dbReference>
<dbReference type="AlphaFoldDB" id="A0A1F6EUV1"/>
<dbReference type="GO" id="GO:0004519">
    <property type="term" value="F:endonuclease activity"/>
    <property type="evidence" value="ECO:0007669"/>
    <property type="project" value="UniProtKB-KW"/>
</dbReference>
<evidence type="ECO:0000256" key="1">
    <source>
        <dbReference type="ARBA" id="ARBA00006620"/>
    </source>
</evidence>
<gene>
    <name evidence="8" type="ORF">A3B35_01265</name>
</gene>
<dbReference type="GO" id="GO:0003729">
    <property type="term" value="F:mRNA binding"/>
    <property type="evidence" value="ECO:0007669"/>
    <property type="project" value="InterPro"/>
</dbReference>
<name>A0A1F6EUV1_9BACT</name>
<keyword evidence="7" id="KW-0346">Stress response</keyword>
<evidence type="ECO:0000256" key="7">
    <source>
        <dbReference type="ARBA" id="ARBA00023016"/>
    </source>
</evidence>
<keyword evidence="6" id="KW-0694">RNA-binding</keyword>
<comment type="caution">
    <text evidence="8">The sequence shown here is derived from an EMBL/GenBank/DDBJ whole genome shotgun (WGS) entry which is preliminary data.</text>
</comment>
<evidence type="ECO:0000313" key="8">
    <source>
        <dbReference type="EMBL" id="OGG77396.1"/>
    </source>
</evidence>
<proteinExistence type="inferred from homology"/>
<keyword evidence="3" id="KW-0540">Nuclease</keyword>
<dbReference type="Proteomes" id="UP000177215">
    <property type="component" value="Unassembled WGS sequence"/>
</dbReference>
<reference evidence="8 9" key="1">
    <citation type="journal article" date="2016" name="Nat. Commun.">
        <title>Thousands of microbial genomes shed light on interconnected biogeochemical processes in an aquifer system.</title>
        <authorList>
            <person name="Anantharaman K."/>
            <person name="Brown C.T."/>
            <person name="Hug L.A."/>
            <person name="Sharon I."/>
            <person name="Castelle C.J."/>
            <person name="Probst A.J."/>
            <person name="Thomas B.C."/>
            <person name="Singh A."/>
            <person name="Wilkins M.J."/>
            <person name="Karaoz U."/>
            <person name="Brodie E.L."/>
            <person name="Williams K.H."/>
            <person name="Hubbard S.S."/>
            <person name="Banfield J.F."/>
        </authorList>
    </citation>
    <scope>NUCLEOTIDE SEQUENCE [LARGE SCALE GENOMIC DNA]</scope>
</reference>
<dbReference type="InterPro" id="IPR012933">
    <property type="entry name" value="HicA_mRNA_interferase"/>
</dbReference>
<evidence type="ECO:0008006" key="10">
    <source>
        <dbReference type="Google" id="ProtNLM"/>
    </source>
</evidence>
<keyword evidence="5" id="KW-0378">Hydrolase</keyword>
<sequence>MPRMRQMNSVQVEKLLTANSFAFIRQKGSHRIFTKGDVTVVVPFRREPLKRGTLFSILKDAGLR</sequence>
<protein>
    <recommendedName>
        <fullName evidence="10">Addiction module toxin, HicA family</fullName>
    </recommendedName>
</protein>